<name>A0ACB8R0E5_9AGAM</name>
<sequence>MQGAHFLYPSRPSPAAPAHIESTPVAFPSSLPVVIVDRAVSPAETAPSALHLQSRGHGQREFSIFLDVQPYAALVRRRAATVRRFLTSPP</sequence>
<evidence type="ECO:0000313" key="2">
    <source>
        <dbReference type="Proteomes" id="UP000814033"/>
    </source>
</evidence>
<proteinExistence type="predicted"/>
<protein>
    <submittedName>
        <fullName evidence="1">Uncharacterized protein</fullName>
    </submittedName>
</protein>
<gene>
    <name evidence="1" type="ORF">FA95DRAFT_1568113</name>
</gene>
<organism evidence="1 2">
    <name type="scientific">Auriscalpium vulgare</name>
    <dbReference type="NCBI Taxonomy" id="40419"/>
    <lineage>
        <taxon>Eukaryota</taxon>
        <taxon>Fungi</taxon>
        <taxon>Dikarya</taxon>
        <taxon>Basidiomycota</taxon>
        <taxon>Agaricomycotina</taxon>
        <taxon>Agaricomycetes</taxon>
        <taxon>Russulales</taxon>
        <taxon>Auriscalpiaceae</taxon>
        <taxon>Auriscalpium</taxon>
    </lineage>
</organism>
<dbReference type="Proteomes" id="UP000814033">
    <property type="component" value="Unassembled WGS sequence"/>
</dbReference>
<keyword evidence="2" id="KW-1185">Reference proteome</keyword>
<dbReference type="EMBL" id="MU276835">
    <property type="protein sequence ID" value="KAI0037599.1"/>
    <property type="molecule type" value="Genomic_DNA"/>
</dbReference>
<reference evidence="1" key="1">
    <citation type="submission" date="2021-02" db="EMBL/GenBank/DDBJ databases">
        <authorList>
            <consortium name="DOE Joint Genome Institute"/>
            <person name="Ahrendt S."/>
            <person name="Looney B.P."/>
            <person name="Miyauchi S."/>
            <person name="Morin E."/>
            <person name="Drula E."/>
            <person name="Courty P.E."/>
            <person name="Chicoki N."/>
            <person name="Fauchery L."/>
            <person name="Kohler A."/>
            <person name="Kuo A."/>
            <person name="Labutti K."/>
            <person name="Pangilinan J."/>
            <person name="Lipzen A."/>
            <person name="Riley R."/>
            <person name="Andreopoulos W."/>
            <person name="He G."/>
            <person name="Johnson J."/>
            <person name="Barry K.W."/>
            <person name="Grigoriev I.V."/>
            <person name="Nagy L."/>
            <person name="Hibbett D."/>
            <person name="Henrissat B."/>
            <person name="Matheny P.B."/>
            <person name="Labbe J."/>
            <person name="Martin F."/>
        </authorList>
    </citation>
    <scope>NUCLEOTIDE SEQUENCE</scope>
    <source>
        <strain evidence="1">FP105234-sp</strain>
    </source>
</reference>
<evidence type="ECO:0000313" key="1">
    <source>
        <dbReference type="EMBL" id="KAI0037599.1"/>
    </source>
</evidence>
<comment type="caution">
    <text evidence="1">The sequence shown here is derived from an EMBL/GenBank/DDBJ whole genome shotgun (WGS) entry which is preliminary data.</text>
</comment>
<accession>A0ACB8R0E5</accession>
<reference evidence="1" key="2">
    <citation type="journal article" date="2022" name="New Phytol.">
        <title>Evolutionary transition to the ectomycorrhizal habit in the genomes of a hyperdiverse lineage of mushroom-forming fungi.</title>
        <authorList>
            <person name="Looney B."/>
            <person name="Miyauchi S."/>
            <person name="Morin E."/>
            <person name="Drula E."/>
            <person name="Courty P.E."/>
            <person name="Kohler A."/>
            <person name="Kuo A."/>
            <person name="LaButti K."/>
            <person name="Pangilinan J."/>
            <person name="Lipzen A."/>
            <person name="Riley R."/>
            <person name="Andreopoulos W."/>
            <person name="He G."/>
            <person name="Johnson J."/>
            <person name="Nolan M."/>
            <person name="Tritt A."/>
            <person name="Barry K.W."/>
            <person name="Grigoriev I.V."/>
            <person name="Nagy L.G."/>
            <person name="Hibbett D."/>
            <person name="Henrissat B."/>
            <person name="Matheny P.B."/>
            <person name="Labbe J."/>
            <person name="Martin F.M."/>
        </authorList>
    </citation>
    <scope>NUCLEOTIDE SEQUENCE</scope>
    <source>
        <strain evidence="1">FP105234-sp</strain>
    </source>
</reference>